<gene>
    <name evidence="1" type="ORF">FHR75_004216</name>
</gene>
<dbReference type="EMBL" id="JACHVY010000007">
    <property type="protein sequence ID" value="MBB2903374.1"/>
    <property type="molecule type" value="Genomic_DNA"/>
</dbReference>
<reference evidence="1 2" key="2">
    <citation type="submission" date="2020-08" db="EMBL/GenBank/DDBJ databases">
        <authorList>
            <person name="Partida-Martinez L."/>
            <person name="Huntemann M."/>
            <person name="Clum A."/>
            <person name="Wang J."/>
            <person name="Palaniappan K."/>
            <person name="Ritter S."/>
            <person name="Chen I.-M."/>
            <person name="Stamatis D."/>
            <person name="Reddy T."/>
            <person name="O'Malley R."/>
            <person name="Daum C."/>
            <person name="Shapiro N."/>
            <person name="Ivanova N."/>
            <person name="Kyrpides N."/>
            <person name="Woyke T."/>
        </authorList>
    </citation>
    <scope>NUCLEOTIDE SEQUENCE [LARGE SCALE GENOMIC DNA]</scope>
    <source>
        <strain evidence="1 2">AS2.23</strain>
    </source>
</reference>
<sequence length="151" mass="17231">MPWINLTLRKGALNKTQQHEVMARLTSALMWWEKIPDTPAARKVMKGWVYEVEADADYHGGRPEHEAPFYFLEVRIPAHRLSELDKRGIMHDFTQIVLDGEGTALTLEDAGRVWVTIFEIEEQDWGIGGHTDWLRAYTSALTPEGRAGRAS</sequence>
<organism evidence="1 2">
    <name type="scientific">Kineococcus radiotolerans</name>
    <dbReference type="NCBI Taxonomy" id="131568"/>
    <lineage>
        <taxon>Bacteria</taxon>
        <taxon>Bacillati</taxon>
        <taxon>Actinomycetota</taxon>
        <taxon>Actinomycetes</taxon>
        <taxon>Kineosporiales</taxon>
        <taxon>Kineosporiaceae</taxon>
        <taxon>Kineococcus</taxon>
    </lineage>
</organism>
<dbReference type="Gene3D" id="3.30.429.10">
    <property type="entry name" value="Macrophage Migration Inhibitory Factor"/>
    <property type="match status" value="1"/>
</dbReference>
<dbReference type="AlphaFoldDB" id="A0A7W4TQS7"/>
<evidence type="ECO:0000313" key="1">
    <source>
        <dbReference type="EMBL" id="MBB2903374.1"/>
    </source>
</evidence>
<comment type="caution">
    <text evidence="1">The sequence shown here is derived from an EMBL/GenBank/DDBJ whole genome shotgun (WGS) entry which is preliminary data.</text>
</comment>
<dbReference type="Proteomes" id="UP000533269">
    <property type="component" value="Unassembled WGS sequence"/>
</dbReference>
<accession>A0A7W4TQS7</accession>
<dbReference type="InterPro" id="IPR014347">
    <property type="entry name" value="Tautomerase/MIF_sf"/>
</dbReference>
<reference evidence="1 2" key="1">
    <citation type="submission" date="2020-08" db="EMBL/GenBank/DDBJ databases">
        <title>The Agave Microbiome: Exploring the role of microbial communities in plant adaptations to desert environments.</title>
        <authorList>
            <person name="Partida-Martinez L.P."/>
        </authorList>
    </citation>
    <scope>NUCLEOTIDE SEQUENCE [LARGE SCALE GENOMIC DNA]</scope>
    <source>
        <strain evidence="1 2">AS2.23</strain>
    </source>
</reference>
<proteinExistence type="predicted"/>
<keyword evidence="1" id="KW-0670">Pyruvate</keyword>
<name>A0A7W4TQS7_KINRA</name>
<dbReference type="RefSeq" id="WP_183392989.1">
    <property type="nucleotide sequence ID" value="NZ_JACHVY010000007.1"/>
</dbReference>
<evidence type="ECO:0000313" key="2">
    <source>
        <dbReference type="Proteomes" id="UP000533269"/>
    </source>
</evidence>
<protein>
    <submittedName>
        <fullName evidence="1">Phenylpyruvate tautomerase PptA (4-oxalocrotonate tautomerase family)</fullName>
    </submittedName>
</protein>